<dbReference type="VEuPathDB" id="FungiDB:RhiirFUN_002839"/>
<accession>A0A2I1HI38</accession>
<dbReference type="AlphaFoldDB" id="A0A2I1HI38"/>
<proteinExistence type="predicted"/>
<dbReference type="Proteomes" id="UP000234323">
    <property type="component" value="Unassembled WGS sequence"/>
</dbReference>
<organism evidence="1 2">
    <name type="scientific">Rhizophagus irregularis</name>
    <dbReference type="NCBI Taxonomy" id="588596"/>
    <lineage>
        <taxon>Eukaryota</taxon>
        <taxon>Fungi</taxon>
        <taxon>Fungi incertae sedis</taxon>
        <taxon>Mucoromycota</taxon>
        <taxon>Glomeromycotina</taxon>
        <taxon>Glomeromycetes</taxon>
        <taxon>Glomerales</taxon>
        <taxon>Glomeraceae</taxon>
        <taxon>Rhizophagus</taxon>
    </lineage>
</organism>
<dbReference type="VEuPathDB" id="FungiDB:FUN_002774"/>
<reference evidence="1 2" key="1">
    <citation type="submission" date="2015-10" db="EMBL/GenBank/DDBJ databases">
        <title>Genome analyses suggest a sexual origin of heterokaryosis in a supposedly ancient asexual fungus.</title>
        <authorList>
            <person name="Ropars J."/>
            <person name="Sedzielewska K."/>
            <person name="Noel J."/>
            <person name="Charron P."/>
            <person name="Farinelli L."/>
            <person name="Marton T."/>
            <person name="Kruger M."/>
            <person name="Pelin A."/>
            <person name="Brachmann A."/>
            <person name="Corradi N."/>
        </authorList>
    </citation>
    <scope>NUCLEOTIDE SEQUENCE [LARGE SCALE GENOMIC DNA]</scope>
    <source>
        <strain evidence="1 2">A4</strain>
    </source>
</reference>
<dbReference type="EMBL" id="LLXI01003061">
    <property type="protein sequence ID" value="PKY58541.1"/>
    <property type="molecule type" value="Genomic_DNA"/>
</dbReference>
<keyword evidence="2" id="KW-1185">Reference proteome</keyword>
<protein>
    <submittedName>
        <fullName evidence="1">Uncharacterized protein</fullName>
    </submittedName>
</protein>
<gene>
    <name evidence="1" type="ORF">RhiirA4_480531</name>
</gene>
<dbReference type="VEuPathDB" id="FungiDB:RhiirA1_459568"/>
<evidence type="ECO:0000313" key="2">
    <source>
        <dbReference type="Proteomes" id="UP000234323"/>
    </source>
</evidence>
<sequence length="145" mass="17051">MVDISLKQLYDEKYIKQGNLLLYDRFHKGVKFTYECKIKDIYEKKFLVILTSAENIEMSCNSLTDLELYILQSDIHFKDFLLSAGNPYDWFSIKDKGMIKGSITELRNQYEAIIVFMDQSEETSVHLPAKFEGFPVFISYEVFQL</sequence>
<name>A0A2I1HI38_9GLOM</name>
<evidence type="ECO:0000313" key="1">
    <source>
        <dbReference type="EMBL" id="PKY58541.1"/>
    </source>
</evidence>
<comment type="caution">
    <text evidence="1">The sequence shown here is derived from an EMBL/GenBank/DDBJ whole genome shotgun (WGS) entry which is preliminary data.</text>
</comment>